<keyword evidence="2" id="KW-1185">Reference proteome</keyword>
<evidence type="ECO:0000313" key="1">
    <source>
        <dbReference type="EMBL" id="GAA4031778.1"/>
    </source>
</evidence>
<reference evidence="2" key="1">
    <citation type="journal article" date="2019" name="Int. J. Syst. Evol. Microbiol.">
        <title>The Global Catalogue of Microorganisms (GCM) 10K type strain sequencing project: providing services to taxonomists for standard genome sequencing and annotation.</title>
        <authorList>
            <consortium name="The Broad Institute Genomics Platform"/>
            <consortium name="The Broad Institute Genome Sequencing Center for Infectious Disease"/>
            <person name="Wu L."/>
            <person name="Ma J."/>
        </authorList>
    </citation>
    <scope>NUCLEOTIDE SEQUENCE [LARGE SCALE GENOMIC DNA]</scope>
    <source>
        <strain evidence="2">JCM 17342</strain>
    </source>
</reference>
<dbReference type="Proteomes" id="UP001501747">
    <property type="component" value="Unassembled WGS sequence"/>
</dbReference>
<name>A0ABP7TV71_9PSEU</name>
<dbReference type="EMBL" id="BAABAL010000020">
    <property type="protein sequence ID" value="GAA4031778.1"/>
    <property type="molecule type" value="Genomic_DNA"/>
</dbReference>
<gene>
    <name evidence="1" type="ORF">GCM10022247_66050</name>
</gene>
<dbReference type="RefSeq" id="WP_344883884.1">
    <property type="nucleotide sequence ID" value="NZ_BAABAL010000020.1"/>
</dbReference>
<evidence type="ECO:0000313" key="2">
    <source>
        <dbReference type="Proteomes" id="UP001501747"/>
    </source>
</evidence>
<proteinExistence type="predicted"/>
<comment type="caution">
    <text evidence="1">The sequence shown here is derived from an EMBL/GenBank/DDBJ whole genome shotgun (WGS) entry which is preliminary data.</text>
</comment>
<sequence>MGTPVPGGHVITAYYSTGACGSNPYNAYVANLPHDGIIACHNTPVPAGFGISGRTNITSCLPTSIVLPYNAVRLSQVG</sequence>
<protein>
    <submittedName>
        <fullName evidence="1">Uncharacterized protein</fullName>
    </submittedName>
</protein>
<accession>A0ABP7TV71</accession>
<organism evidence="1 2">
    <name type="scientific">Allokutzneria multivorans</name>
    <dbReference type="NCBI Taxonomy" id="1142134"/>
    <lineage>
        <taxon>Bacteria</taxon>
        <taxon>Bacillati</taxon>
        <taxon>Actinomycetota</taxon>
        <taxon>Actinomycetes</taxon>
        <taxon>Pseudonocardiales</taxon>
        <taxon>Pseudonocardiaceae</taxon>
        <taxon>Allokutzneria</taxon>
    </lineage>
</organism>